<dbReference type="SUPFAM" id="SSF49373">
    <property type="entry name" value="Invasin/intimin cell-adhesion fragments"/>
    <property type="match status" value="1"/>
</dbReference>
<evidence type="ECO:0000313" key="2">
    <source>
        <dbReference type="Proteomes" id="UP001501692"/>
    </source>
</evidence>
<name>A0ABP9HGN4_9FLAO</name>
<dbReference type="Gene3D" id="2.60.40.10">
    <property type="entry name" value="Immunoglobulins"/>
    <property type="match status" value="1"/>
</dbReference>
<protein>
    <recommendedName>
        <fullName evidence="3">Por secretion system C-terminal sorting domain-containing protein</fullName>
    </recommendedName>
</protein>
<dbReference type="EMBL" id="BAABJK010000006">
    <property type="protein sequence ID" value="GAA4970507.1"/>
    <property type="molecule type" value="Genomic_DNA"/>
</dbReference>
<proteinExistence type="predicted"/>
<dbReference type="RefSeq" id="WP_345168056.1">
    <property type="nucleotide sequence ID" value="NZ_BAABJK010000006.1"/>
</dbReference>
<evidence type="ECO:0008006" key="3">
    <source>
        <dbReference type="Google" id="ProtNLM"/>
    </source>
</evidence>
<accession>A0ABP9HGN4</accession>
<dbReference type="InterPro" id="IPR008964">
    <property type="entry name" value="Invasin/intimin_cell_adhesion"/>
</dbReference>
<reference evidence="2" key="1">
    <citation type="journal article" date="2019" name="Int. J. Syst. Evol. Microbiol.">
        <title>The Global Catalogue of Microorganisms (GCM) 10K type strain sequencing project: providing services to taxonomists for standard genome sequencing and annotation.</title>
        <authorList>
            <consortium name="The Broad Institute Genomics Platform"/>
            <consortium name="The Broad Institute Genome Sequencing Center for Infectious Disease"/>
            <person name="Wu L."/>
            <person name="Ma J."/>
        </authorList>
    </citation>
    <scope>NUCLEOTIDE SEQUENCE [LARGE SCALE GENOMIC DNA]</scope>
    <source>
        <strain evidence="2">JCM 18287</strain>
    </source>
</reference>
<organism evidence="1 2">
    <name type="scientific">Algibacter aquimarinus</name>
    <dbReference type="NCBI Taxonomy" id="1136748"/>
    <lineage>
        <taxon>Bacteria</taxon>
        <taxon>Pseudomonadati</taxon>
        <taxon>Bacteroidota</taxon>
        <taxon>Flavobacteriia</taxon>
        <taxon>Flavobacteriales</taxon>
        <taxon>Flavobacteriaceae</taxon>
        <taxon>Algibacter</taxon>
    </lineage>
</organism>
<keyword evidence="2" id="KW-1185">Reference proteome</keyword>
<dbReference type="Proteomes" id="UP001501692">
    <property type="component" value="Unassembled WGS sequence"/>
</dbReference>
<gene>
    <name evidence="1" type="ORF">GCM10023315_20500</name>
</gene>
<sequence length="401" mass="44515">MIKYKLHIIYLVMLLTFGNPNTFASEDIRLITKITEFVAGNTITLQFTTPGNLSPFLYVSNSFGSTLIKPNLSSTILTYNIPLHISSRVGSINWRLLNKTHQLQGQLKIIPQNTVKTIQTYLGPPSIAAGGSDYSMLVAIPTDSYDNPLSDDTKIAVKHQFKTRVSTDTVVVKNSIAYKNIYSTEKTGRILINSSCYGLESKEYGINIMPAPPENFTIDYNRHHVYADGNQITTLSTSILKDKYENLVSDGTYVEFFIKTSTATVLKTSGTTINGIATGRIIHPDHADKWTVQAFIDGMAESNSITIDYKSVISDFNIKLSNNNRNITVGPLQSFMNQMIPDGLDVTLYVYSENKLVLTKRKNSADGYVNFKLNINQFPKGTYNITVKAAGNSKSINAIKL</sequence>
<dbReference type="InterPro" id="IPR013783">
    <property type="entry name" value="Ig-like_fold"/>
</dbReference>
<evidence type="ECO:0000313" key="1">
    <source>
        <dbReference type="EMBL" id="GAA4970507.1"/>
    </source>
</evidence>
<comment type="caution">
    <text evidence="1">The sequence shown here is derived from an EMBL/GenBank/DDBJ whole genome shotgun (WGS) entry which is preliminary data.</text>
</comment>